<reference evidence="2" key="1">
    <citation type="journal article" date="2014" name="Int. J. Syst. Evol. Microbiol.">
        <title>Complete genome sequence of Corynebacterium casei LMG S-19264T (=DSM 44701T), isolated from a smear-ripened cheese.</title>
        <authorList>
            <consortium name="US DOE Joint Genome Institute (JGI-PGF)"/>
            <person name="Walter F."/>
            <person name="Albersmeier A."/>
            <person name="Kalinowski J."/>
            <person name="Ruckert C."/>
        </authorList>
    </citation>
    <scope>NUCLEOTIDE SEQUENCE</scope>
    <source>
        <strain evidence="2">NBRC 112290</strain>
    </source>
</reference>
<evidence type="ECO:0000313" key="4">
    <source>
        <dbReference type="Proteomes" id="UP001157161"/>
    </source>
</evidence>
<dbReference type="EMBL" id="BSUM01000002">
    <property type="protein sequence ID" value="GMA33617.1"/>
    <property type="molecule type" value="Genomic_DNA"/>
</dbReference>
<evidence type="ECO:0000313" key="2">
    <source>
        <dbReference type="EMBL" id="GMA33531.1"/>
    </source>
</evidence>
<protein>
    <submittedName>
        <fullName evidence="2">Uncharacterized protein</fullName>
    </submittedName>
</protein>
<evidence type="ECO:0000313" key="3">
    <source>
        <dbReference type="EMBL" id="GMA33617.1"/>
    </source>
</evidence>
<feature type="region of interest" description="Disordered" evidence="1">
    <location>
        <begin position="1"/>
        <end position="42"/>
    </location>
</feature>
<dbReference type="RefSeq" id="WP_284252403.1">
    <property type="nucleotide sequence ID" value="NZ_BSUM01000001.1"/>
</dbReference>
<comment type="caution">
    <text evidence="2">The sequence shown here is derived from an EMBL/GenBank/DDBJ whole genome shotgun (WGS) entry which is preliminary data.</text>
</comment>
<gene>
    <name evidence="2" type="ORF">GCM10025875_35230</name>
    <name evidence="3" type="ORF">GCM10025875_36090</name>
</gene>
<sequence>MTPGKTNAPSLTDRANDRAGGVITSRANDSTNNSSADLREGTAMAIVPANPADVIPTPTSFYSDGEWKQQGLRVVGPMFFVDLEKDGLPSSIRTKDAHVDRLAIETSPDHLTLLTFSEQEDDDAPLTLTEAESFARAILAAVAAVRAHAAEVSR</sequence>
<accession>A0AA37XIQ0</accession>
<dbReference type="AlphaFoldDB" id="A0AA37XIQ0"/>
<reference evidence="2" key="2">
    <citation type="submission" date="2023-02" db="EMBL/GenBank/DDBJ databases">
        <authorList>
            <person name="Sun Q."/>
            <person name="Mori K."/>
        </authorList>
    </citation>
    <scope>NUCLEOTIDE SEQUENCE</scope>
    <source>
        <strain evidence="2">NBRC 112290</strain>
    </source>
</reference>
<organism evidence="2 4">
    <name type="scientific">Litorihabitans aurantiacus</name>
    <dbReference type="NCBI Taxonomy" id="1930061"/>
    <lineage>
        <taxon>Bacteria</taxon>
        <taxon>Bacillati</taxon>
        <taxon>Actinomycetota</taxon>
        <taxon>Actinomycetes</taxon>
        <taxon>Micrococcales</taxon>
        <taxon>Beutenbergiaceae</taxon>
        <taxon>Litorihabitans</taxon>
    </lineage>
</organism>
<dbReference type="Proteomes" id="UP001157161">
    <property type="component" value="Unassembled WGS sequence"/>
</dbReference>
<name>A0AA37XIQ0_9MICO</name>
<evidence type="ECO:0000256" key="1">
    <source>
        <dbReference type="SAM" id="MobiDB-lite"/>
    </source>
</evidence>
<keyword evidence="4" id="KW-1185">Reference proteome</keyword>
<feature type="compositionally biased region" description="Polar residues" evidence="1">
    <location>
        <begin position="1"/>
        <end position="10"/>
    </location>
</feature>
<proteinExistence type="predicted"/>
<feature type="compositionally biased region" description="Polar residues" evidence="1">
    <location>
        <begin position="25"/>
        <end position="36"/>
    </location>
</feature>
<dbReference type="EMBL" id="BSUM01000001">
    <property type="protein sequence ID" value="GMA33531.1"/>
    <property type="molecule type" value="Genomic_DNA"/>
</dbReference>